<dbReference type="HOGENOM" id="CLU_193940_0_0_1"/>
<protein>
    <submittedName>
        <fullName evidence="2">Uncharacterized protein</fullName>
    </submittedName>
</protein>
<feature type="chain" id="PRO_5001979629" evidence="1">
    <location>
        <begin position="18"/>
        <end position="60"/>
    </location>
</feature>
<name>A0A0A1TFD1_9HYPO</name>
<gene>
    <name evidence="2" type="ORF">VHEMI04953</name>
</gene>
<evidence type="ECO:0000313" key="3">
    <source>
        <dbReference type="Proteomes" id="UP000039046"/>
    </source>
</evidence>
<reference evidence="2 3" key="1">
    <citation type="journal article" date="2015" name="Genome Announc.">
        <title>Draft Genome Sequence and Gene Annotation of the Entomopathogenic Fungus Verticillium hemipterigenum.</title>
        <authorList>
            <person name="Horn F."/>
            <person name="Habel A."/>
            <person name="Scharf D.H."/>
            <person name="Dworschak J."/>
            <person name="Brakhage A.A."/>
            <person name="Guthke R."/>
            <person name="Hertweck C."/>
            <person name="Linde J."/>
        </authorList>
    </citation>
    <scope>NUCLEOTIDE SEQUENCE [LARGE SCALE GENOMIC DNA]</scope>
</reference>
<keyword evidence="1" id="KW-0732">Signal</keyword>
<feature type="signal peptide" evidence="1">
    <location>
        <begin position="1"/>
        <end position="17"/>
    </location>
</feature>
<dbReference type="EMBL" id="CDHN01000002">
    <property type="protein sequence ID" value="CEJ88997.1"/>
    <property type="molecule type" value="Genomic_DNA"/>
</dbReference>
<proteinExistence type="predicted"/>
<accession>A0A0A1TFD1</accession>
<organism evidence="2 3">
    <name type="scientific">[Torrubiella] hemipterigena</name>
    <dbReference type="NCBI Taxonomy" id="1531966"/>
    <lineage>
        <taxon>Eukaryota</taxon>
        <taxon>Fungi</taxon>
        <taxon>Dikarya</taxon>
        <taxon>Ascomycota</taxon>
        <taxon>Pezizomycotina</taxon>
        <taxon>Sordariomycetes</taxon>
        <taxon>Hypocreomycetidae</taxon>
        <taxon>Hypocreales</taxon>
        <taxon>Clavicipitaceae</taxon>
        <taxon>Clavicipitaceae incertae sedis</taxon>
        <taxon>'Torrubiella' clade</taxon>
    </lineage>
</organism>
<sequence length="60" mass="6137">MKSALFLIASLVSLAMAAPMGPDGPCAQAKVDAILNGNMQPEECCSYGKCKGHVVIAVGE</sequence>
<dbReference type="Proteomes" id="UP000039046">
    <property type="component" value="Unassembled WGS sequence"/>
</dbReference>
<evidence type="ECO:0000313" key="2">
    <source>
        <dbReference type="EMBL" id="CEJ88997.1"/>
    </source>
</evidence>
<evidence type="ECO:0000256" key="1">
    <source>
        <dbReference type="SAM" id="SignalP"/>
    </source>
</evidence>
<keyword evidence="3" id="KW-1185">Reference proteome</keyword>
<dbReference type="OrthoDB" id="4863639at2759"/>
<dbReference type="AlphaFoldDB" id="A0A0A1TFD1"/>